<name>A0A1U9NN86_9BACT</name>
<dbReference type="SUPFAM" id="SSF158832">
    <property type="entry name" value="Tex N-terminal region-like"/>
    <property type="match status" value="1"/>
</dbReference>
<dbReference type="InterPro" id="IPR050437">
    <property type="entry name" value="Ribos_protein_bS1-like"/>
</dbReference>
<accession>A0A1U9NN86</accession>
<evidence type="ECO:0000256" key="1">
    <source>
        <dbReference type="SAM" id="MobiDB-lite"/>
    </source>
</evidence>
<evidence type="ECO:0000313" key="4">
    <source>
        <dbReference type="Proteomes" id="UP000189674"/>
    </source>
</evidence>
<dbReference type="Pfam" id="PF16921">
    <property type="entry name" value="Tex_YqgF"/>
    <property type="match status" value="1"/>
</dbReference>
<reference evidence="4" key="1">
    <citation type="submission" date="2017-02" db="EMBL/GenBank/DDBJ databases">
        <title>Comparative genomics and description of representatives of a novel lineage of planctomycetes thriving in anoxic sediments.</title>
        <authorList>
            <person name="Spring S."/>
            <person name="Bunk B."/>
            <person name="Sproer C."/>
        </authorList>
    </citation>
    <scope>NUCLEOTIDE SEQUENCE [LARGE SCALE GENOMIC DNA]</scope>
    <source>
        <strain evidence="4">ST-NAGAB-D1</strain>
    </source>
</reference>
<dbReference type="GO" id="GO:0006139">
    <property type="term" value="P:nucleobase-containing compound metabolic process"/>
    <property type="evidence" value="ECO:0007669"/>
    <property type="project" value="InterPro"/>
</dbReference>
<dbReference type="STRING" id="1936003.STSP2_02601"/>
<dbReference type="Proteomes" id="UP000189674">
    <property type="component" value="Chromosome"/>
</dbReference>
<dbReference type="PANTHER" id="PTHR10724">
    <property type="entry name" value="30S RIBOSOMAL PROTEIN S1"/>
    <property type="match status" value="1"/>
</dbReference>
<evidence type="ECO:0000259" key="2">
    <source>
        <dbReference type="PROSITE" id="PS50126"/>
    </source>
</evidence>
<dbReference type="InterPro" id="IPR012337">
    <property type="entry name" value="RNaseH-like_sf"/>
</dbReference>
<dbReference type="InterPro" id="IPR041692">
    <property type="entry name" value="HHH_9"/>
</dbReference>
<dbReference type="FunFam" id="3.30.420.140:FF:000001">
    <property type="entry name" value="RNA-binding transcriptional accessory protein"/>
    <property type="match status" value="1"/>
</dbReference>
<dbReference type="SMART" id="SM00732">
    <property type="entry name" value="YqgFc"/>
    <property type="match status" value="1"/>
</dbReference>
<dbReference type="Pfam" id="PF17674">
    <property type="entry name" value="HHH_9"/>
    <property type="match status" value="1"/>
</dbReference>
<dbReference type="OrthoDB" id="9804714at2"/>
<feature type="compositionally biased region" description="Basic and acidic residues" evidence="1">
    <location>
        <begin position="709"/>
        <end position="726"/>
    </location>
</feature>
<dbReference type="Pfam" id="PF22706">
    <property type="entry name" value="Tex_central_region"/>
    <property type="match status" value="1"/>
</dbReference>
<dbReference type="RefSeq" id="WP_146663103.1">
    <property type="nucleotide sequence ID" value="NZ_CP019791.1"/>
</dbReference>
<gene>
    <name evidence="3" type="primary">yugI</name>
    <name evidence="3" type="ORF">STSP2_02601</name>
</gene>
<dbReference type="SUPFAM" id="SSF47781">
    <property type="entry name" value="RuvA domain 2-like"/>
    <property type="match status" value="2"/>
</dbReference>
<dbReference type="InterPro" id="IPR010994">
    <property type="entry name" value="RuvA_2-like"/>
</dbReference>
<dbReference type="FunFam" id="1.10.150.310:FF:000001">
    <property type="entry name" value="RNA-binding transcriptional accessory protein"/>
    <property type="match status" value="1"/>
</dbReference>
<sequence>MEAKYVSKIADELNISLKQVAAVTQLLEDGATVPFIARYRKEATGSLDEVAITAIRDRLNQLAELDKRREAILKSIDEQGKLTPALKKKIEAAETMTVLEDIYLPYKPKRRTRATIAKEKGLEPLAKAMFEQEKDFDPASEAVKYVDTEKGVETADDALAGARDIIAEWVSEDQQARERIRELYRNHGEFVSKVIPGKEEEGAKYKDYFDFSEAISKAPSHRILAMRRGAKEKFLTLRISVPQERAEEILDELFVKEGTPSTPHVKAAIRDAFKRLIMLSMETEMRLETKKRADSEAIKVFVENLRQLLMAAPLGGKAVLAIDPGFRTGCKVVCLDKQGKLVHNDTIFPHNSGAGKIEQEKAKVAALCERFGIEAVAIGNGTASRETEAFIRSIGLPKSITVVMVNESGASIYSASEAAREEFPDYDLTVRGSVSIGRRLMDPLAELVKIDPKSIGVGQYQHDVDQTMLKNSLDDTVVSCVNAVGVEVNTASKQLLTYVSGLGPSLAERFVAHRDQNGPFKSREDFKNVPGLGAKTFEQCAGFLRVRDARNPLDASAVHPESYPVVEQMAKDLNCGLGDLITNAELRDKIDLHKYVTEKVGLPTLADIKSELSKPGRDPREKFDAFSFAEGVNEMSDLKIGMKLPGIVTNITAFGAFVDIGVHQDGLIHISEMADRFVEDPNEVVKVQQQVEVRVLDVDISRKRIALSLKKEPSKKEDKPKQEKPKRQGGKKPRNDRGKGRGKNPESKKSTVDPNKPLADQLKIGW</sequence>
<dbReference type="GO" id="GO:0003729">
    <property type="term" value="F:mRNA binding"/>
    <property type="evidence" value="ECO:0007669"/>
    <property type="project" value="UniProtKB-ARBA"/>
</dbReference>
<dbReference type="PANTHER" id="PTHR10724:SF10">
    <property type="entry name" value="S1 RNA-BINDING DOMAIN-CONTAINING PROTEIN 1"/>
    <property type="match status" value="1"/>
</dbReference>
<dbReference type="CDD" id="cd05685">
    <property type="entry name" value="S1_Tex"/>
    <property type="match status" value="1"/>
</dbReference>
<keyword evidence="4" id="KW-1185">Reference proteome</keyword>
<dbReference type="Gene3D" id="1.10.150.310">
    <property type="entry name" value="Tex RuvX-like domain-like"/>
    <property type="match status" value="1"/>
</dbReference>
<dbReference type="Pfam" id="PF09371">
    <property type="entry name" value="Tex_N"/>
    <property type="match status" value="1"/>
</dbReference>
<dbReference type="AlphaFoldDB" id="A0A1U9NN86"/>
<dbReference type="EMBL" id="CP019791">
    <property type="protein sequence ID" value="AQT69412.1"/>
    <property type="molecule type" value="Genomic_DNA"/>
</dbReference>
<dbReference type="InterPro" id="IPR003029">
    <property type="entry name" value="S1_domain"/>
</dbReference>
<feature type="domain" description="S1 motif" evidence="2">
    <location>
        <begin position="641"/>
        <end position="710"/>
    </location>
</feature>
<dbReference type="FunFam" id="2.40.50.140:FF:000051">
    <property type="entry name" value="RNA-binding transcriptional accessory protein"/>
    <property type="match status" value="1"/>
</dbReference>
<dbReference type="InterPro" id="IPR012340">
    <property type="entry name" value="NA-bd_OB-fold"/>
</dbReference>
<dbReference type="KEGG" id="alus:STSP2_02601"/>
<dbReference type="InterPro" id="IPR018974">
    <property type="entry name" value="Tex-like_N"/>
</dbReference>
<dbReference type="Pfam" id="PF00575">
    <property type="entry name" value="S1"/>
    <property type="match status" value="1"/>
</dbReference>
<proteinExistence type="predicted"/>
<feature type="region of interest" description="Disordered" evidence="1">
    <location>
        <begin position="709"/>
        <end position="766"/>
    </location>
</feature>
<dbReference type="InterPro" id="IPR023323">
    <property type="entry name" value="Tex-like_dom_sf"/>
</dbReference>
<dbReference type="InterPro" id="IPR032639">
    <property type="entry name" value="Tex_YqgF"/>
</dbReference>
<dbReference type="InterPro" id="IPR023319">
    <property type="entry name" value="Tex-like_HTH_dom_sf"/>
</dbReference>
<dbReference type="SUPFAM" id="SSF53098">
    <property type="entry name" value="Ribonuclease H-like"/>
    <property type="match status" value="1"/>
</dbReference>
<dbReference type="SUPFAM" id="SSF50249">
    <property type="entry name" value="Nucleic acid-binding proteins"/>
    <property type="match status" value="1"/>
</dbReference>
<dbReference type="Gene3D" id="1.10.3500.10">
    <property type="entry name" value="Tex N-terminal region-like"/>
    <property type="match status" value="1"/>
</dbReference>
<evidence type="ECO:0000313" key="3">
    <source>
        <dbReference type="EMBL" id="AQT69412.1"/>
    </source>
</evidence>
<dbReference type="InterPro" id="IPR006641">
    <property type="entry name" value="YqgF/RNaseH-like_dom"/>
</dbReference>
<organism evidence="3 4">
    <name type="scientific">Anaerohalosphaera lusitana</name>
    <dbReference type="NCBI Taxonomy" id="1936003"/>
    <lineage>
        <taxon>Bacteria</taxon>
        <taxon>Pseudomonadati</taxon>
        <taxon>Planctomycetota</taxon>
        <taxon>Phycisphaerae</taxon>
        <taxon>Sedimentisphaerales</taxon>
        <taxon>Anaerohalosphaeraceae</taxon>
        <taxon>Anaerohalosphaera</taxon>
    </lineage>
</organism>
<protein>
    <submittedName>
        <fullName evidence="3">General stress protein 13</fullName>
    </submittedName>
</protein>
<dbReference type="GO" id="GO:0005737">
    <property type="term" value="C:cytoplasm"/>
    <property type="evidence" value="ECO:0007669"/>
    <property type="project" value="UniProtKB-ARBA"/>
</dbReference>
<dbReference type="Gene3D" id="2.40.50.140">
    <property type="entry name" value="Nucleic acid-binding proteins"/>
    <property type="match status" value="1"/>
</dbReference>
<dbReference type="FunFam" id="1.10.10.650:FF:000001">
    <property type="entry name" value="S1 RNA-binding domain 1"/>
    <property type="match status" value="1"/>
</dbReference>
<dbReference type="Pfam" id="PF12836">
    <property type="entry name" value="HHH_3"/>
    <property type="match status" value="1"/>
</dbReference>
<dbReference type="SMART" id="SM00316">
    <property type="entry name" value="S1"/>
    <property type="match status" value="1"/>
</dbReference>
<dbReference type="Gene3D" id="3.30.420.140">
    <property type="entry name" value="YqgF/RNase H-like domain"/>
    <property type="match status" value="1"/>
</dbReference>
<dbReference type="PROSITE" id="PS50126">
    <property type="entry name" value="S1"/>
    <property type="match status" value="1"/>
</dbReference>
<dbReference type="InterPro" id="IPR055179">
    <property type="entry name" value="Tex-like_central_region"/>
</dbReference>
<dbReference type="InterPro" id="IPR044146">
    <property type="entry name" value="S1_Tex"/>
</dbReference>
<dbReference type="GO" id="GO:0003735">
    <property type="term" value="F:structural constituent of ribosome"/>
    <property type="evidence" value="ECO:0007669"/>
    <property type="project" value="TreeGrafter"/>
</dbReference>
<dbReference type="GO" id="GO:0006412">
    <property type="term" value="P:translation"/>
    <property type="evidence" value="ECO:0007669"/>
    <property type="project" value="TreeGrafter"/>
</dbReference>
<dbReference type="InterPro" id="IPR037027">
    <property type="entry name" value="YqgF/RNaseH-like_dom_sf"/>
</dbReference>
<feature type="compositionally biased region" description="Basic and acidic residues" evidence="1">
    <location>
        <begin position="733"/>
        <end position="751"/>
    </location>
</feature>
<dbReference type="Gene3D" id="1.10.10.650">
    <property type="entry name" value="RuvA domain 2-like"/>
    <property type="match status" value="1"/>
</dbReference>